<dbReference type="AlphaFoldDB" id="A0A3B0S045"/>
<gene>
    <name evidence="1" type="ORF">MNBD_ALPHA06-2251</name>
</gene>
<dbReference type="EMBL" id="UOEE01000246">
    <property type="protein sequence ID" value="VAV97609.1"/>
    <property type="molecule type" value="Genomic_DNA"/>
</dbReference>
<name>A0A3B0S045_9ZZZZ</name>
<proteinExistence type="predicted"/>
<sequence>MHVCRGELLSQQISEFFPLSVSEGLAVQRRVFADGPATRQE</sequence>
<evidence type="ECO:0000313" key="1">
    <source>
        <dbReference type="EMBL" id="VAV97609.1"/>
    </source>
</evidence>
<feature type="non-terminal residue" evidence="1">
    <location>
        <position position="41"/>
    </location>
</feature>
<protein>
    <submittedName>
        <fullName evidence="1">Uncharacterized protein</fullName>
    </submittedName>
</protein>
<reference evidence="1" key="1">
    <citation type="submission" date="2018-06" db="EMBL/GenBank/DDBJ databases">
        <authorList>
            <person name="Zhirakovskaya E."/>
        </authorList>
    </citation>
    <scope>NUCLEOTIDE SEQUENCE</scope>
</reference>
<accession>A0A3B0S045</accession>
<organism evidence="1">
    <name type="scientific">hydrothermal vent metagenome</name>
    <dbReference type="NCBI Taxonomy" id="652676"/>
    <lineage>
        <taxon>unclassified sequences</taxon>
        <taxon>metagenomes</taxon>
        <taxon>ecological metagenomes</taxon>
    </lineage>
</organism>